<sequence>MTKVIPVALFLLAAYTYRICLNTVQQTSQPVRPGLFGQPHKVVVKHAALSSYEITRH</sequence>
<dbReference type="AlphaFoldDB" id="A0A6M0IJ90"/>
<dbReference type="EMBL" id="JAAGNZ010000001">
    <property type="protein sequence ID" value="NEU68339.1"/>
    <property type="molecule type" value="Genomic_DNA"/>
</dbReference>
<proteinExistence type="predicted"/>
<evidence type="ECO:0000313" key="1">
    <source>
        <dbReference type="EMBL" id="NEU68339.1"/>
    </source>
</evidence>
<dbReference type="RefSeq" id="WP_164040089.1">
    <property type="nucleotide sequence ID" value="NZ_JAAGNZ010000001.1"/>
</dbReference>
<comment type="caution">
    <text evidence="1">The sequence shown here is derived from an EMBL/GenBank/DDBJ whole genome shotgun (WGS) entry which is preliminary data.</text>
</comment>
<keyword evidence="2" id="KW-1185">Reference proteome</keyword>
<accession>A0A6M0IJ90</accession>
<organism evidence="1 2">
    <name type="scientific">Spirosoma agri</name>
    <dbReference type="NCBI Taxonomy" id="1987381"/>
    <lineage>
        <taxon>Bacteria</taxon>
        <taxon>Pseudomonadati</taxon>
        <taxon>Bacteroidota</taxon>
        <taxon>Cytophagia</taxon>
        <taxon>Cytophagales</taxon>
        <taxon>Cytophagaceae</taxon>
        <taxon>Spirosoma</taxon>
    </lineage>
</organism>
<reference evidence="1 2" key="1">
    <citation type="submission" date="2020-02" db="EMBL/GenBank/DDBJ databases">
        <title>Draft genome sequence of two Spirosoma agri KCTC 52727 and Spirosoma terrae KCTC 52035.</title>
        <authorList>
            <person name="Rojas J."/>
            <person name="Ambika Manirajan B."/>
            <person name="Ratering S."/>
            <person name="Suarez C."/>
            <person name="Schnell S."/>
        </authorList>
    </citation>
    <scope>NUCLEOTIDE SEQUENCE [LARGE SCALE GENOMIC DNA]</scope>
    <source>
        <strain evidence="1 2">KCTC 52727</strain>
    </source>
</reference>
<gene>
    <name evidence="1" type="ORF">GK091_15715</name>
</gene>
<dbReference type="Proteomes" id="UP000477386">
    <property type="component" value="Unassembled WGS sequence"/>
</dbReference>
<name>A0A6M0IJ90_9BACT</name>
<evidence type="ECO:0000313" key="2">
    <source>
        <dbReference type="Proteomes" id="UP000477386"/>
    </source>
</evidence>
<protein>
    <submittedName>
        <fullName evidence="1">Uncharacterized protein</fullName>
    </submittedName>
</protein>